<evidence type="ECO:0000313" key="1">
    <source>
        <dbReference type="Proteomes" id="UP000095283"/>
    </source>
</evidence>
<name>A0A1I7WER7_HETBA</name>
<reference evidence="2" key="1">
    <citation type="submission" date="2016-11" db="UniProtKB">
        <authorList>
            <consortium name="WormBaseParasite"/>
        </authorList>
    </citation>
    <scope>IDENTIFICATION</scope>
</reference>
<evidence type="ECO:0000313" key="2">
    <source>
        <dbReference type="WBParaSite" id="Hba_03460"/>
    </source>
</evidence>
<dbReference type="WBParaSite" id="Hba_03460">
    <property type="protein sequence ID" value="Hba_03460"/>
    <property type="gene ID" value="Hba_03460"/>
</dbReference>
<accession>A0A1I7WER7</accession>
<dbReference type="AlphaFoldDB" id="A0A1I7WER7"/>
<sequence>MEDFESTYVAFLSFSVIEGEIIGHVLHNDLEERNYDGDATIRNMLRLRLIRPKNPALEGRGFFPRSTYIVTFGVYSWSPPRFEDGQISGECSCMKRITAVKYSFGSHSAIFPTVSNLRL</sequence>
<protein>
    <submittedName>
        <fullName evidence="2">Uncharacterized protein</fullName>
    </submittedName>
</protein>
<organism evidence="1 2">
    <name type="scientific">Heterorhabditis bacteriophora</name>
    <name type="common">Entomopathogenic nematode worm</name>
    <dbReference type="NCBI Taxonomy" id="37862"/>
    <lineage>
        <taxon>Eukaryota</taxon>
        <taxon>Metazoa</taxon>
        <taxon>Ecdysozoa</taxon>
        <taxon>Nematoda</taxon>
        <taxon>Chromadorea</taxon>
        <taxon>Rhabditida</taxon>
        <taxon>Rhabditina</taxon>
        <taxon>Rhabditomorpha</taxon>
        <taxon>Strongyloidea</taxon>
        <taxon>Heterorhabditidae</taxon>
        <taxon>Heterorhabditis</taxon>
    </lineage>
</organism>
<keyword evidence="1" id="KW-1185">Reference proteome</keyword>
<proteinExistence type="predicted"/>
<dbReference type="Proteomes" id="UP000095283">
    <property type="component" value="Unplaced"/>
</dbReference>